<feature type="active site" evidence="5">
    <location>
        <position position="21"/>
    </location>
</feature>
<dbReference type="SUPFAM" id="SSF54975">
    <property type="entry name" value="Acylphosphatase/BLUF domain-like"/>
    <property type="match status" value="1"/>
</dbReference>
<evidence type="ECO:0000256" key="7">
    <source>
        <dbReference type="RuleBase" id="RU004168"/>
    </source>
</evidence>
<name>A0ABR7QUD5_9GAMM</name>
<evidence type="ECO:0000256" key="1">
    <source>
        <dbReference type="ARBA" id="ARBA00005614"/>
    </source>
</evidence>
<accession>A0ABR7QUD5</accession>
<protein>
    <recommendedName>
        <fullName evidence="3 5">Acylphosphatase</fullName>
        <ecNumber evidence="2 5">3.6.1.7</ecNumber>
    </recommendedName>
</protein>
<dbReference type="Pfam" id="PF00708">
    <property type="entry name" value="Acylphosphatase"/>
    <property type="match status" value="1"/>
</dbReference>
<dbReference type="PROSITE" id="PS00150">
    <property type="entry name" value="ACYLPHOSPHATASE_1"/>
    <property type="match status" value="1"/>
</dbReference>
<sequence length="94" mass="10621">MEPDCGIIIHVTGKVQGVGFRFFTYQKAQELNLVGYVKNLANGSVEILAHGEFNQINKLIQWLKLGGPTSAIIAQLRIERIKIDDHYTSFNVKY</sequence>
<evidence type="ECO:0000256" key="4">
    <source>
        <dbReference type="ARBA" id="ARBA00047645"/>
    </source>
</evidence>
<dbReference type="NCBIfam" id="NF011000">
    <property type="entry name" value="PRK14426.1"/>
    <property type="match status" value="1"/>
</dbReference>
<dbReference type="InterPro" id="IPR001792">
    <property type="entry name" value="Acylphosphatase-like_dom"/>
</dbReference>
<evidence type="ECO:0000256" key="6">
    <source>
        <dbReference type="RuleBase" id="RU000553"/>
    </source>
</evidence>
<evidence type="ECO:0000256" key="2">
    <source>
        <dbReference type="ARBA" id="ARBA00012150"/>
    </source>
</evidence>
<feature type="active site" evidence="5">
    <location>
        <position position="39"/>
    </location>
</feature>
<dbReference type="PROSITE" id="PS00151">
    <property type="entry name" value="ACYLPHOSPHATASE_2"/>
    <property type="match status" value="1"/>
</dbReference>
<dbReference type="PRINTS" id="PR00112">
    <property type="entry name" value="ACYLPHPHTASE"/>
</dbReference>
<dbReference type="Proteomes" id="UP000651208">
    <property type="component" value="Unassembled WGS sequence"/>
</dbReference>
<proteinExistence type="inferred from homology"/>
<evidence type="ECO:0000256" key="3">
    <source>
        <dbReference type="ARBA" id="ARBA00015991"/>
    </source>
</evidence>
<gene>
    <name evidence="9" type="primary">yccX</name>
    <name evidence="9" type="ORF">FcAc13_00675</name>
</gene>
<dbReference type="EC" id="3.6.1.7" evidence="2 5"/>
<dbReference type="GO" id="GO:0003998">
    <property type="term" value="F:acylphosphatase activity"/>
    <property type="evidence" value="ECO:0007669"/>
    <property type="project" value="UniProtKB-EC"/>
</dbReference>
<dbReference type="PANTHER" id="PTHR47268">
    <property type="entry name" value="ACYLPHOSPHATASE"/>
    <property type="match status" value="1"/>
</dbReference>
<dbReference type="EMBL" id="JABURY010000003">
    <property type="protein sequence ID" value="MBC9129823.1"/>
    <property type="molecule type" value="Genomic_DNA"/>
</dbReference>
<organism evidence="9 10">
    <name type="scientific">Frischella japonica</name>
    <dbReference type="NCBI Taxonomy" id="2741544"/>
    <lineage>
        <taxon>Bacteria</taxon>
        <taxon>Pseudomonadati</taxon>
        <taxon>Pseudomonadota</taxon>
        <taxon>Gammaproteobacteria</taxon>
        <taxon>Orbales</taxon>
        <taxon>Orbaceae</taxon>
        <taxon>Frischella</taxon>
    </lineage>
</organism>
<dbReference type="InterPro" id="IPR020456">
    <property type="entry name" value="Acylphosphatase"/>
</dbReference>
<feature type="domain" description="Acylphosphatase-like" evidence="8">
    <location>
        <begin position="6"/>
        <end position="94"/>
    </location>
</feature>
<comment type="catalytic activity">
    <reaction evidence="4 5 6">
        <text>an acyl phosphate + H2O = a carboxylate + phosphate + H(+)</text>
        <dbReference type="Rhea" id="RHEA:14965"/>
        <dbReference type="ChEBI" id="CHEBI:15377"/>
        <dbReference type="ChEBI" id="CHEBI:15378"/>
        <dbReference type="ChEBI" id="CHEBI:29067"/>
        <dbReference type="ChEBI" id="CHEBI:43474"/>
        <dbReference type="ChEBI" id="CHEBI:59918"/>
        <dbReference type="EC" id="3.6.1.7"/>
    </reaction>
</comment>
<keyword evidence="10" id="KW-1185">Reference proteome</keyword>
<dbReference type="PANTHER" id="PTHR47268:SF4">
    <property type="entry name" value="ACYLPHOSPHATASE"/>
    <property type="match status" value="1"/>
</dbReference>
<keyword evidence="5 6" id="KW-0378">Hydrolase</keyword>
<dbReference type="PROSITE" id="PS51160">
    <property type="entry name" value="ACYLPHOSPHATASE_3"/>
    <property type="match status" value="1"/>
</dbReference>
<dbReference type="InterPro" id="IPR017968">
    <property type="entry name" value="Acylphosphatase_CS"/>
</dbReference>
<dbReference type="InterPro" id="IPR036046">
    <property type="entry name" value="Acylphosphatase-like_dom_sf"/>
</dbReference>
<evidence type="ECO:0000313" key="9">
    <source>
        <dbReference type="EMBL" id="MBC9129823.1"/>
    </source>
</evidence>
<evidence type="ECO:0000256" key="5">
    <source>
        <dbReference type="PROSITE-ProRule" id="PRU00520"/>
    </source>
</evidence>
<evidence type="ECO:0000313" key="10">
    <source>
        <dbReference type="Proteomes" id="UP000651208"/>
    </source>
</evidence>
<evidence type="ECO:0000259" key="8">
    <source>
        <dbReference type="PROSITE" id="PS51160"/>
    </source>
</evidence>
<comment type="similarity">
    <text evidence="1 7">Belongs to the acylphosphatase family.</text>
</comment>
<reference evidence="9 10" key="1">
    <citation type="submission" date="2020-06" db="EMBL/GenBank/DDBJ databases">
        <title>Frischella cerana isolated from Apis cerana gut homogenate.</title>
        <authorList>
            <person name="Wolter L.A."/>
            <person name="Suenami S."/>
            <person name="Miyazaki R."/>
        </authorList>
    </citation>
    <scope>NUCLEOTIDE SEQUENCE [LARGE SCALE GENOMIC DNA]</scope>
    <source>
        <strain evidence="9 10">Ac13</strain>
    </source>
</reference>
<dbReference type="Gene3D" id="3.30.70.100">
    <property type="match status" value="1"/>
</dbReference>
<comment type="caution">
    <text evidence="9">The sequence shown here is derived from an EMBL/GenBank/DDBJ whole genome shotgun (WGS) entry which is preliminary data.</text>
</comment>